<evidence type="ECO:0000256" key="7">
    <source>
        <dbReference type="ARBA" id="ARBA00022777"/>
    </source>
</evidence>
<evidence type="ECO:0000256" key="2">
    <source>
        <dbReference type="ARBA" id="ARBA00012513"/>
    </source>
</evidence>
<dbReference type="GO" id="GO:0005829">
    <property type="term" value="C:cytosol"/>
    <property type="evidence" value="ECO:0007669"/>
    <property type="project" value="TreeGrafter"/>
</dbReference>
<proteinExistence type="inferred from homology"/>
<evidence type="ECO:0000313" key="12">
    <source>
        <dbReference type="EMBL" id="KYN30326.1"/>
    </source>
</evidence>
<dbReference type="Gene3D" id="1.10.510.10">
    <property type="entry name" value="Transferase(Phosphotransferase) domain 1"/>
    <property type="match status" value="1"/>
</dbReference>
<comment type="catalytic activity">
    <reaction evidence="9">
        <text>L-threonyl-[protein] + ATP = O-phospho-L-threonyl-[protein] + ADP + H(+)</text>
        <dbReference type="Rhea" id="RHEA:46608"/>
        <dbReference type="Rhea" id="RHEA-COMP:11060"/>
        <dbReference type="Rhea" id="RHEA-COMP:11605"/>
        <dbReference type="ChEBI" id="CHEBI:15378"/>
        <dbReference type="ChEBI" id="CHEBI:30013"/>
        <dbReference type="ChEBI" id="CHEBI:30616"/>
        <dbReference type="ChEBI" id="CHEBI:61977"/>
        <dbReference type="ChEBI" id="CHEBI:456216"/>
        <dbReference type="EC" id="2.7.11.1"/>
    </reaction>
</comment>
<dbReference type="STRING" id="471704.A0A151JSJ8"/>
<comment type="similarity">
    <text evidence="1">Belongs to the protein kinase superfamily. BUD32 family.</text>
</comment>
<name>A0A151JSJ8_9HYME</name>
<keyword evidence="7 12" id="KW-0418">Kinase</keyword>
<dbReference type="InterPro" id="IPR000719">
    <property type="entry name" value="Prot_kinase_dom"/>
</dbReference>
<dbReference type="NCBIfam" id="TIGR03724">
    <property type="entry name" value="arch_bud32"/>
    <property type="match status" value="1"/>
</dbReference>
<dbReference type="Pfam" id="PF06293">
    <property type="entry name" value="Kdo"/>
    <property type="match status" value="1"/>
</dbReference>
<evidence type="ECO:0000256" key="8">
    <source>
        <dbReference type="ARBA" id="ARBA00022840"/>
    </source>
</evidence>
<dbReference type="GO" id="GO:0004674">
    <property type="term" value="F:protein serine/threonine kinase activity"/>
    <property type="evidence" value="ECO:0007669"/>
    <property type="project" value="UniProtKB-KW"/>
</dbReference>
<dbReference type="GO" id="GO:0005524">
    <property type="term" value="F:ATP binding"/>
    <property type="evidence" value="ECO:0007669"/>
    <property type="project" value="UniProtKB-KW"/>
</dbReference>
<protein>
    <recommendedName>
        <fullName evidence="2">non-specific serine/threonine protein kinase</fullName>
        <ecNumber evidence="2">2.7.11.1</ecNumber>
    </recommendedName>
</protein>
<dbReference type="InterPro" id="IPR008266">
    <property type="entry name" value="Tyr_kinase_AS"/>
</dbReference>
<keyword evidence="6" id="KW-0547">Nucleotide-binding</keyword>
<evidence type="ECO:0000313" key="13">
    <source>
        <dbReference type="Proteomes" id="UP000078492"/>
    </source>
</evidence>
<dbReference type="AlphaFoldDB" id="A0A151JSJ8"/>
<dbReference type="GO" id="GO:0070525">
    <property type="term" value="P:tRNA threonylcarbamoyladenosine metabolic process"/>
    <property type="evidence" value="ECO:0007669"/>
    <property type="project" value="TreeGrafter"/>
</dbReference>
<dbReference type="EC" id="2.7.11.1" evidence="2"/>
<dbReference type="SUPFAM" id="SSF56112">
    <property type="entry name" value="Protein kinase-like (PK-like)"/>
    <property type="match status" value="1"/>
</dbReference>
<dbReference type="PANTHER" id="PTHR12209:SF0">
    <property type="entry name" value="EKC_KEOPS COMPLEX SUBUNIT TP53RK"/>
    <property type="match status" value="1"/>
</dbReference>
<dbReference type="PANTHER" id="PTHR12209">
    <property type="entry name" value="NON-SPECIFIC SERINE/THREONINE PROTEIN KINASE"/>
    <property type="match status" value="1"/>
</dbReference>
<keyword evidence="3" id="KW-0723">Serine/threonine-protein kinase</keyword>
<keyword evidence="13" id="KW-1185">Reference proteome</keyword>
<reference evidence="12 13" key="1">
    <citation type="submission" date="2015-09" db="EMBL/GenBank/DDBJ databases">
        <title>Trachymyrmex cornetzi WGS genome.</title>
        <authorList>
            <person name="Nygaard S."/>
            <person name="Hu H."/>
            <person name="Boomsma J."/>
            <person name="Zhang G."/>
        </authorList>
    </citation>
    <scope>NUCLEOTIDE SEQUENCE [LARGE SCALE GENOMIC DNA]</scope>
    <source>
        <strain evidence="12">Tcor2-1</strain>
        <tissue evidence="12">Whole body</tissue>
    </source>
</reference>
<dbReference type="PROSITE" id="PS50011">
    <property type="entry name" value="PROTEIN_KINASE_DOM"/>
    <property type="match status" value="1"/>
</dbReference>
<dbReference type="PROSITE" id="PS00109">
    <property type="entry name" value="PROTEIN_KINASE_TYR"/>
    <property type="match status" value="1"/>
</dbReference>
<dbReference type="SMART" id="SM00220">
    <property type="entry name" value="S_TKc"/>
    <property type="match status" value="1"/>
</dbReference>
<dbReference type="KEGG" id="tcz:108770846"/>
<dbReference type="Gene3D" id="3.30.200.20">
    <property type="entry name" value="Phosphorylase Kinase, domain 1"/>
    <property type="match status" value="1"/>
</dbReference>
<dbReference type="GO" id="GO:0008033">
    <property type="term" value="P:tRNA processing"/>
    <property type="evidence" value="ECO:0007669"/>
    <property type="project" value="UniProtKB-KW"/>
</dbReference>
<evidence type="ECO:0000256" key="9">
    <source>
        <dbReference type="ARBA" id="ARBA00047899"/>
    </source>
</evidence>
<keyword evidence="5" id="KW-0819">tRNA processing</keyword>
<dbReference type="InterPro" id="IPR011009">
    <property type="entry name" value="Kinase-like_dom_sf"/>
</dbReference>
<evidence type="ECO:0000256" key="3">
    <source>
        <dbReference type="ARBA" id="ARBA00022527"/>
    </source>
</evidence>
<dbReference type="InterPro" id="IPR022495">
    <property type="entry name" value="Bud32"/>
</dbReference>
<dbReference type="Proteomes" id="UP000078492">
    <property type="component" value="Unassembled WGS sequence"/>
</dbReference>
<feature type="domain" description="Protein kinase" evidence="11">
    <location>
        <begin position="1"/>
        <end position="235"/>
    </location>
</feature>
<dbReference type="EMBL" id="KQ978530">
    <property type="protein sequence ID" value="KYN30326.1"/>
    <property type="molecule type" value="Genomic_DNA"/>
</dbReference>
<gene>
    <name evidence="12" type="ORF">ALC57_00248</name>
</gene>
<sequence length="235" mass="27106">MKDSELIVQGAEARLYKGIYLGRTCMMKERFVKNYRHPELDARLTKDRIRAEARAIVRAKSAGIATPALYLVDLERRRIYMEYIENATVLKNFIDENISGKIDVVHLLDFIGRGLGTVIAKLHSKHIIHGDLTTSNILLKNNSIESLYNDQSGAEAQFVMIDFGLARVDSTLEDKAVDLYVLERSLLNAHCEVPELFSRVFHYYQQHYQNKKQYEQILAKYKQVQARGRKRLMVG</sequence>
<dbReference type="GO" id="GO:0000408">
    <property type="term" value="C:EKC/KEOPS complex"/>
    <property type="evidence" value="ECO:0007669"/>
    <property type="project" value="TreeGrafter"/>
</dbReference>
<keyword evidence="4" id="KW-0808">Transferase</keyword>
<evidence type="ECO:0000256" key="4">
    <source>
        <dbReference type="ARBA" id="ARBA00022679"/>
    </source>
</evidence>
<organism evidence="12 13">
    <name type="scientific">Trachymyrmex cornetzi</name>
    <dbReference type="NCBI Taxonomy" id="471704"/>
    <lineage>
        <taxon>Eukaryota</taxon>
        <taxon>Metazoa</taxon>
        <taxon>Ecdysozoa</taxon>
        <taxon>Arthropoda</taxon>
        <taxon>Hexapoda</taxon>
        <taxon>Insecta</taxon>
        <taxon>Pterygota</taxon>
        <taxon>Neoptera</taxon>
        <taxon>Endopterygota</taxon>
        <taxon>Hymenoptera</taxon>
        <taxon>Apocrita</taxon>
        <taxon>Aculeata</taxon>
        <taxon>Formicoidea</taxon>
        <taxon>Formicidae</taxon>
        <taxon>Myrmicinae</taxon>
        <taxon>Trachymyrmex</taxon>
    </lineage>
</organism>
<evidence type="ECO:0000256" key="5">
    <source>
        <dbReference type="ARBA" id="ARBA00022694"/>
    </source>
</evidence>
<keyword evidence="8" id="KW-0067">ATP-binding</keyword>
<evidence type="ECO:0000256" key="6">
    <source>
        <dbReference type="ARBA" id="ARBA00022741"/>
    </source>
</evidence>
<dbReference type="GO" id="GO:0005634">
    <property type="term" value="C:nucleus"/>
    <property type="evidence" value="ECO:0007669"/>
    <property type="project" value="TreeGrafter"/>
</dbReference>
<evidence type="ECO:0000259" key="11">
    <source>
        <dbReference type="PROSITE" id="PS50011"/>
    </source>
</evidence>
<accession>A0A151JSJ8</accession>
<comment type="catalytic activity">
    <reaction evidence="10">
        <text>L-seryl-[protein] + ATP = O-phospho-L-seryl-[protein] + ADP + H(+)</text>
        <dbReference type="Rhea" id="RHEA:17989"/>
        <dbReference type="Rhea" id="RHEA-COMP:9863"/>
        <dbReference type="Rhea" id="RHEA-COMP:11604"/>
        <dbReference type="ChEBI" id="CHEBI:15378"/>
        <dbReference type="ChEBI" id="CHEBI:29999"/>
        <dbReference type="ChEBI" id="CHEBI:30616"/>
        <dbReference type="ChEBI" id="CHEBI:83421"/>
        <dbReference type="ChEBI" id="CHEBI:456216"/>
        <dbReference type="EC" id="2.7.11.1"/>
    </reaction>
</comment>
<dbReference type="FunFam" id="3.30.200.20:FF:000201">
    <property type="entry name" value="TP53-regulating kinase isoform X1"/>
    <property type="match status" value="1"/>
</dbReference>
<evidence type="ECO:0000256" key="10">
    <source>
        <dbReference type="ARBA" id="ARBA00048679"/>
    </source>
</evidence>
<evidence type="ECO:0000256" key="1">
    <source>
        <dbReference type="ARBA" id="ARBA00010630"/>
    </source>
</evidence>